<dbReference type="CDD" id="cd05269">
    <property type="entry name" value="TMR_SDR_a"/>
    <property type="match status" value="1"/>
</dbReference>
<accession>A0ABR6W6Z6</accession>
<dbReference type="Gene3D" id="3.90.25.10">
    <property type="entry name" value="UDP-galactose 4-epimerase, domain 1"/>
    <property type="match status" value="1"/>
</dbReference>
<keyword evidence="3" id="KW-1185">Reference proteome</keyword>
<reference evidence="2 3" key="1">
    <citation type="submission" date="2019-06" db="EMBL/GenBank/DDBJ databases">
        <title>Spirosoma utsteinense sp. nov. isolated from Antarctic ice-free soils.</title>
        <authorList>
            <person name="Tahon G."/>
        </authorList>
    </citation>
    <scope>NUCLEOTIDE SEQUENCE [LARGE SCALE GENOMIC DNA]</scope>
    <source>
        <strain evidence="2 3">LMG 31447</strain>
    </source>
</reference>
<name>A0ABR6W6Z6_9BACT</name>
<feature type="domain" description="NmrA-like" evidence="1">
    <location>
        <begin position="2"/>
        <end position="247"/>
    </location>
</feature>
<dbReference type="SUPFAM" id="SSF51735">
    <property type="entry name" value="NAD(P)-binding Rossmann-fold domains"/>
    <property type="match status" value="1"/>
</dbReference>
<dbReference type="Proteomes" id="UP000700732">
    <property type="component" value="Unassembled WGS sequence"/>
</dbReference>
<dbReference type="InterPro" id="IPR008030">
    <property type="entry name" value="NmrA-like"/>
</dbReference>
<evidence type="ECO:0000313" key="3">
    <source>
        <dbReference type="Proteomes" id="UP000700732"/>
    </source>
</evidence>
<dbReference type="InterPro" id="IPR052718">
    <property type="entry name" value="NmrA-type_oxidoreductase"/>
</dbReference>
<gene>
    <name evidence="2" type="ORF">FH603_2767</name>
</gene>
<evidence type="ECO:0000313" key="2">
    <source>
        <dbReference type="EMBL" id="MBC3792257.1"/>
    </source>
</evidence>
<comment type="caution">
    <text evidence="2">The sequence shown here is derived from an EMBL/GenBank/DDBJ whole genome shotgun (WGS) entry which is preliminary data.</text>
</comment>
<dbReference type="EMBL" id="VFIA01000014">
    <property type="protein sequence ID" value="MBC3792257.1"/>
    <property type="molecule type" value="Genomic_DNA"/>
</dbReference>
<dbReference type="Gene3D" id="3.40.50.720">
    <property type="entry name" value="NAD(P)-binding Rossmann-like Domain"/>
    <property type="match status" value="1"/>
</dbReference>
<sequence length="287" mass="30951">MILVTGATGHLGAATIHFLLKKMPASQVAALVRDADKAAALTERGVTIRVGHYDDTASLDRAMQGVEKVLLIAGTDEENRVQQHKNVVDAAKKAGVPFIAYTSRTLKDRSTMANLLMEGHFQTEDYIIASGLTYALFRNVLYMDVIPQFVGASVFETGIHLPAGEGKVPFALRDEMGEAMANVLAADSSGSAIYNFTGSEGYSFADVAAVLTDLSGKRVKYTPAEPSVFETQLAGRGVPDVIVQRVIRFLTDIKNGQEDDVYPDLENLLGRKPASLREGLKGLYNLG</sequence>
<organism evidence="2 3">
    <name type="scientific">Spirosoma utsteinense</name>
    <dbReference type="NCBI Taxonomy" id="2585773"/>
    <lineage>
        <taxon>Bacteria</taxon>
        <taxon>Pseudomonadati</taxon>
        <taxon>Bacteroidota</taxon>
        <taxon>Cytophagia</taxon>
        <taxon>Cytophagales</taxon>
        <taxon>Cytophagaceae</taxon>
        <taxon>Spirosoma</taxon>
    </lineage>
</organism>
<dbReference type="InterPro" id="IPR036291">
    <property type="entry name" value="NAD(P)-bd_dom_sf"/>
</dbReference>
<proteinExistence type="predicted"/>
<dbReference type="PANTHER" id="PTHR47129:SF1">
    <property type="entry name" value="NMRA-LIKE DOMAIN-CONTAINING PROTEIN"/>
    <property type="match status" value="1"/>
</dbReference>
<protein>
    <submittedName>
        <fullName evidence="2">NAD(P)H dehydrogenase (Quinone)</fullName>
    </submittedName>
</protein>
<dbReference type="RefSeq" id="WP_186738035.1">
    <property type="nucleotide sequence ID" value="NZ_VFIA01000014.1"/>
</dbReference>
<dbReference type="Pfam" id="PF05368">
    <property type="entry name" value="NmrA"/>
    <property type="match status" value="1"/>
</dbReference>
<evidence type="ECO:0000259" key="1">
    <source>
        <dbReference type="Pfam" id="PF05368"/>
    </source>
</evidence>
<dbReference type="PANTHER" id="PTHR47129">
    <property type="entry name" value="QUINONE OXIDOREDUCTASE 2"/>
    <property type="match status" value="1"/>
</dbReference>